<proteinExistence type="predicted"/>
<name>A0A090QTN6_9GAMM</name>
<dbReference type="AlphaFoldDB" id="A0A090QTN6"/>
<keyword evidence="1" id="KW-0812">Transmembrane</keyword>
<evidence type="ECO:0000256" key="1">
    <source>
        <dbReference type="SAM" id="Phobius"/>
    </source>
</evidence>
<evidence type="ECO:0000313" key="3">
    <source>
        <dbReference type="Proteomes" id="UP000029227"/>
    </source>
</evidence>
<accession>A0A090QTN6</accession>
<sequence>MSKSPTAQSYFTGDRGVTLDDILSLIVMLGLGAIVVVVVGMVLNAIPSKKD</sequence>
<keyword evidence="1" id="KW-0472">Membrane</keyword>
<evidence type="ECO:0000313" key="2">
    <source>
        <dbReference type="EMBL" id="GAL05628.1"/>
    </source>
</evidence>
<keyword evidence="1" id="KW-1133">Transmembrane helix</keyword>
<gene>
    <name evidence="2" type="ORF">JCM19237_4701</name>
</gene>
<reference evidence="2 3" key="1">
    <citation type="journal article" date="2014" name="Genome Announc.">
        <title>Draft Genome Sequences of Two Vibrionaceae Species, Vibrio ponticus C121 and Photobacterium aphoticum C119, Isolated as Coral Reef Microbiota.</title>
        <authorList>
            <person name="Al-saari N."/>
            <person name="Meirelles P.M."/>
            <person name="Mino S."/>
            <person name="Suda W."/>
            <person name="Oshima K."/>
            <person name="Hattori M."/>
            <person name="Ohkuma M."/>
            <person name="Thompson F.L."/>
            <person name="Gomez-Gil B."/>
            <person name="Sawabe T."/>
            <person name="Sawabe T."/>
        </authorList>
    </citation>
    <scope>NUCLEOTIDE SEQUENCE [LARGE SCALE GENOMIC DNA]</scope>
    <source>
        <strain evidence="2 3">JCM 19237</strain>
    </source>
</reference>
<dbReference type="Proteomes" id="UP000029227">
    <property type="component" value="Unassembled WGS sequence"/>
</dbReference>
<protein>
    <submittedName>
        <fullName evidence="2">Uncharacterized protein</fullName>
    </submittedName>
</protein>
<organism evidence="2 3">
    <name type="scientific">Photobacterium aphoticum</name>
    <dbReference type="NCBI Taxonomy" id="754436"/>
    <lineage>
        <taxon>Bacteria</taxon>
        <taxon>Pseudomonadati</taxon>
        <taxon>Pseudomonadota</taxon>
        <taxon>Gammaproteobacteria</taxon>
        <taxon>Vibrionales</taxon>
        <taxon>Vibrionaceae</taxon>
        <taxon>Photobacterium</taxon>
    </lineage>
</organism>
<dbReference type="EMBL" id="BBMN01000008">
    <property type="protein sequence ID" value="GAL05628.1"/>
    <property type="molecule type" value="Genomic_DNA"/>
</dbReference>
<comment type="caution">
    <text evidence="2">The sequence shown here is derived from an EMBL/GenBank/DDBJ whole genome shotgun (WGS) entry which is preliminary data.</text>
</comment>
<feature type="transmembrane region" description="Helical" evidence="1">
    <location>
        <begin position="22"/>
        <end position="46"/>
    </location>
</feature>